<comment type="caution">
    <text evidence="1">The sequence shown here is derived from an EMBL/GenBank/DDBJ whole genome shotgun (WGS) entry which is preliminary data.</text>
</comment>
<dbReference type="AlphaFoldDB" id="A0A822XTA0"/>
<gene>
    <name evidence="1" type="ORF">HUJ06_023589</name>
</gene>
<dbReference type="GO" id="GO:0005840">
    <property type="term" value="C:ribosome"/>
    <property type="evidence" value="ECO:0007669"/>
    <property type="project" value="InterPro"/>
</dbReference>
<sequence length="65" mass="7713">MYNEMASCHMARHPCIQIIQAATIPAPFCKRENIKQFQNAKIKFLLTFKKVRPPTRKLLWNFGHR</sequence>
<proteinExistence type="predicted"/>
<keyword evidence="2" id="KW-1185">Reference proteome</keyword>
<dbReference type="Gene3D" id="3.10.20.10">
    <property type="match status" value="1"/>
</dbReference>
<evidence type="ECO:0000313" key="2">
    <source>
        <dbReference type="Proteomes" id="UP000607653"/>
    </source>
</evidence>
<dbReference type="Proteomes" id="UP000607653">
    <property type="component" value="Unassembled WGS sequence"/>
</dbReference>
<reference evidence="1 2" key="1">
    <citation type="journal article" date="2020" name="Mol. Biol. Evol.">
        <title>Distinct Expression and Methylation Patterns for Genes with Different Fates following a Single Whole-Genome Duplication in Flowering Plants.</title>
        <authorList>
            <person name="Shi T."/>
            <person name="Rahmani R.S."/>
            <person name="Gugger P.F."/>
            <person name="Wang M."/>
            <person name="Li H."/>
            <person name="Zhang Y."/>
            <person name="Li Z."/>
            <person name="Wang Q."/>
            <person name="Van de Peer Y."/>
            <person name="Marchal K."/>
            <person name="Chen J."/>
        </authorList>
    </citation>
    <scope>NUCLEOTIDE SEQUENCE [LARGE SCALE GENOMIC DNA]</scope>
    <source>
        <tissue evidence="1">Leaf</tissue>
    </source>
</reference>
<dbReference type="PANTHER" id="PTHR10052">
    <property type="entry name" value="60S RIBOSOMAL PROTEIN L18A"/>
    <property type="match status" value="1"/>
</dbReference>
<dbReference type="InterPro" id="IPR021138">
    <property type="entry name" value="Ribosomal_eL20_eukaryotes"/>
</dbReference>
<dbReference type="SUPFAM" id="SSF160374">
    <property type="entry name" value="RplX-like"/>
    <property type="match status" value="1"/>
</dbReference>
<name>A0A822XTA0_NELNU</name>
<dbReference type="GO" id="GO:0006412">
    <property type="term" value="P:translation"/>
    <property type="evidence" value="ECO:0007669"/>
    <property type="project" value="InterPro"/>
</dbReference>
<organism evidence="1 2">
    <name type="scientific">Nelumbo nucifera</name>
    <name type="common">Sacred lotus</name>
    <dbReference type="NCBI Taxonomy" id="4432"/>
    <lineage>
        <taxon>Eukaryota</taxon>
        <taxon>Viridiplantae</taxon>
        <taxon>Streptophyta</taxon>
        <taxon>Embryophyta</taxon>
        <taxon>Tracheophyta</taxon>
        <taxon>Spermatophyta</taxon>
        <taxon>Magnoliopsida</taxon>
        <taxon>Proteales</taxon>
        <taxon>Nelumbonaceae</taxon>
        <taxon>Nelumbo</taxon>
    </lineage>
</organism>
<dbReference type="GO" id="GO:0003735">
    <property type="term" value="F:structural constituent of ribosome"/>
    <property type="evidence" value="ECO:0007669"/>
    <property type="project" value="InterPro"/>
</dbReference>
<dbReference type="EMBL" id="DUZY01000001">
    <property type="protein sequence ID" value="DAD22126.1"/>
    <property type="molecule type" value="Genomic_DNA"/>
</dbReference>
<accession>A0A822XTA0</accession>
<evidence type="ECO:0000313" key="1">
    <source>
        <dbReference type="EMBL" id="DAD22126.1"/>
    </source>
</evidence>
<protein>
    <submittedName>
        <fullName evidence="1">Uncharacterized protein</fullName>
    </submittedName>
</protein>